<keyword evidence="3" id="KW-1185">Reference proteome</keyword>
<dbReference type="SUPFAM" id="SSF53335">
    <property type="entry name" value="S-adenosyl-L-methionine-dependent methyltransferases"/>
    <property type="match status" value="1"/>
</dbReference>
<evidence type="ECO:0000313" key="3">
    <source>
        <dbReference type="Proteomes" id="UP000032234"/>
    </source>
</evidence>
<gene>
    <name evidence="2" type="ORF">TU94_03600</name>
</gene>
<evidence type="ECO:0000313" key="2">
    <source>
        <dbReference type="EMBL" id="AJP00711.1"/>
    </source>
</evidence>
<evidence type="ECO:0000256" key="1">
    <source>
        <dbReference type="SAM" id="MobiDB-lite"/>
    </source>
</evidence>
<dbReference type="STRING" id="477245.TU94_03600"/>
<dbReference type="AlphaFoldDB" id="A0A0C5G9F1"/>
<evidence type="ECO:0008006" key="4">
    <source>
        <dbReference type="Google" id="ProtNLM"/>
    </source>
</evidence>
<sequence length="121" mass="12970">MLDIGCGNLRDGRRFIDYLDSGNCYGIDISPDILIAAKKTLVERGLQDQLPQLTITGDLVLDFLPGEQPVRTAQRSIGTHPADVHTVSGDTSPCSLLGGLDGGPERGGARRRAAASRRLRD</sequence>
<feature type="region of interest" description="Disordered" evidence="1">
    <location>
        <begin position="73"/>
        <end position="121"/>
    </location>
</feature>
<dbReference type="KEGG" id="scw:TU94_03600"/>
<proteinExistence type="predicted"/>
<dbReference type="InterPro" id="IPR029063">
    <property type="entry name" value="SAM-dependent_MTases_sf"/>
</dbReference>
<organism evidence="2 3">
    <name type="scientific">Streptomyces cyaneogriseus subsp. noncyanogenus</name>
    <dbReference type="NCBI Taxonomy" id="477245"/>
    <lineage>
        <taxon>Bacteria</taxon>
        <taxon>Bacillati</taxon>
        <taxon>Actinomycetota</taxon>
        <taxon>Actinomycetes</taxon>
        <taxon>Kitasatosporales</taxon>
        <taxon>Streptomycetaceae</taxon>
        <taxon>Streptomyces</taxon>
    </lineage>
</organism>
<protein>
    <recommendedName>
        <fullName evidence="4">Methyltransferase domain-containing protein</fullName>
    </recommendedName>
</protein>
<dbReference type="EMBL" id="CP010849">
    <property type="protein sequence ID" value="AJP00711.1"/>
    <property type="molecule type" value="Genomic_DNA"/>
</dbReference>
<reference evidence="2 3" key="1">
    <citation type="submission" date="2015-02" db="EMBL/GenBank/DDBJ databases">
        <title>Genome sequence of thermotolerant Streptomyces cyaneogriseus subsp. Noncyanogenus NMWT1, the producer of nematocidal antibiotics nemadectin.</title>
        <authorList>
            <person name="Wang H."/>
            <person name="Li C."/>
            <person name="Xiang W."/>
            <person name="Wang X."/>
        </authorList>
    </citation>
    <scope>NUCLEOTIDE SEQUENCE [LARGE SCALE GENOMIC DNA]</scope>
    <source>
        <strain evidence="2 3">NMWT 1</strain>
    </source>
</reference>
<feature type="compositionally biased region" description="Basic residues" evidence="1">
    <location>
        <begin position="109"/>
        <end position="121"/>
    </location>
</feature>
<dbReference type="Proteomes" id="UP000032234">
    <property type="component" value="Chromosome"/>
</dbReference>
<dbReference type="HOGENOM" id="CLU_2036652_0_0_11"/>
<dbReference type="PATRIC" id="fig|477245.3.peg.795"/>
<dbReference type="Gene3D" id="3.40.50.150">
    <property type="entry name" value="Vaccinia Virus protein VP39"/>
    <property type="match status" value="1"/>
</dbReference>
<name>A0A0C5G9F1_9ACTN</name>
<accession>A0A0C5G9F1</accession>